<keyword evidence="2" id="KW-1185">Reference proteome</keyword>
<accession>A0A3M7R3N3</accession>
<name>A0A3M7R3N3_BRAPC</name>
<reference evidence="1 2" key="1">
    <citation type="journal article" date="2018" name="Sci. Rep.">
        <title>Genomic signatures of local adaptation to the degree of environmental predictability in rotifers.</title>
        <authorList>
            <person name="Franch-Gras L."/>
            <person name="Hahn C."/>
            <person name="Garcia-Roger E.M."/>
            <person name="Carmona M.J."/>
            <person name="Serra M."/>
            <person name="Gomez A."/>
        </authorList>
    </citation>
    <scope>NUCLEOTIDE SEQUENCE [LARGE SCALE GENOMIC DNA]</scope>
    <source>
        <strain evidence="1">HYR1</strain>
    </source>
</reference>
<protein>
    <submittedName>
        <fullName evidence="1">Uncharacterized protein</fullName>
    </submittedName>
</protein>
<evidence type="ECO:0000313" key="1">
    <source>
        <dbReference type="EMBL" id="RNA18193.1"/>
    </source>
</evidence>
<proteinExistence type="predicted"/>
<organism evidence="1 2">
    <name type="scientific">Brachionus plicatilis</name>
    <name type="common">Marine rotifer</name>
    <name type="synonym">Brachionus muelleri</name>
    <dbReference type="NCBI Taxonomy" id="10195"/>
    <lineage>
        <taxon>Eukaryota</taxon>
        <taxon>Metazoa</taxon>
        <taxon>Spiralia</taxon>
        <taxon>Gnathifera</taxon>
        <taxon>Rotifera</taxon>
        <taxon>Eurotatoria</taxon>
        <taxon>Monogononta</taxon>
        <taxon>Pseudotrocha</taxon>
        <taxon>Ploima</taxon>
        <taxon>Brachionidae</taxon>
        <taxon>Brachionus</taxon>
    </lineage>
</organism>
<dbReference type="AlphaFoldDB" id="A0A3M7R3N3"/>
<sequence length="125" mass="14497">MANILDNIRQFIQKRFPIFSENNFIIISDGAHVWKNYEINFKESRGNIDIIFITNLVTMHNQKEFRLNHFFDLFNALNKYFGVNDTIACRSKLGQNLLALILVQIIQILNGQVETPSGNNTGRDH</sequence>
<comment type="caution">
    <text evidence="1">The sequence shown here is derived from an EMBL/GenBank/DDBJ whole genome shotgun (WGS) entry which is preliminary data.</text>
</comment>
<evidence type="ECO:0000313" key="2">
    <source>
        <dbReference type="Proteomes" id="UP000276133"/>
    </source>
</evidence>
<gene>
    <name evidence="1" type="ORF">BpHYR1_050295</name>
</gene>
<dbReference type="Proteomes" id="UP000276133">
    <property type="component" value="Unassembled WGS sequence"/>
</dbReference>
<dbReference type="EMBL" id="REGN01004295">
    <property type="protein sequence ID" value="RNA18193.1"/>
    <property type="molecule type" value="Genomic_DNA"/>
</dbReference>